<feature type="transmembrane region" description="Helical" evidence="1">
    <location>
        <begin position="75"/>
        <end position="96"/>
    </location>
</feature>
<dbReference type="EMBL" id="VFML01000001">
    <property type="protein sequence ID" value="TQJ02090.1"/>
    <property type="molecule type" value="Genomic_DNA"/>
</dbReference>
<name>A0A542DG88_AMYCI</name>
<dbReference type="OrthoDB" id="3631949at2"/>
<accession>A0A542DG88</accession>
<protein>
    <submittedName>
        <fullName evidence="2">Uncharacterized protein</fullName>
    </submittedName>
</protein>
<keyword evidence="1" id="KW-1133">Transmembrane helix</keyword>
<evidence type="ECO:0000313" key="2">
    <source>
        <dbReference type="EMBL" id="TQJ02090.1"/>
    </source>
</evidence>
<keyword evidence="1" id="KW-0472">Membrane</keyword>
<keyword evidence="1" id="KW-0812">Transmembrane</keyword>
<proteinExistence type="predicted"/>
<feature type="transmembrane region" description="Helical" evidence="1">
    <location>
        <begin position="46"/>
        <end position="63"/>
    </location>
</feature>
<dbReference type="Proteomes" id="UP000320876">
    <property type="component" value="Unassembled WGS sequence"/>
</dbReference>
<feature type="transmembrane region" description="Helical" evidence="1">
    <location>
        <begin position="20"/>
        <end position="40"/>
    </location>
</feature>
<reference evidence="2 3" key="1">
    <citation type="submission" date="2019-06" db="EMBL/GenBank/DDBJ databases">
        <title>Sequencing the genomes of 1000 actinobacteria strains.</title>
        <authorList>
            <person name="Klenk H.-P."/>
        </authorList>
    </citation>
    <scope>NUCLEOTIDE SEQUENCE [LARGE SCALE GENOMIC DNA]</scope>
    <source>
        <strain evidence="2 3">DSM 45679</strain>
    </source>
</reference>
<evidence type="ECO:0000256" key="1">
    <source>
        <dbReference type="SAM" id="Phobius"/>
    </source>
</evidence>
<comment type="caution">
    <text evidence="2">The sequence shown here is derived from an EMBL/GenBank/DDBJ whole genome shotgun (WGS) entry which is preliminary data.</text>
</comment>
<keyword evidence="3" id="KW-1185">Reference proteome</keyword>
<sequence length="130" mass="13899">MKLSARGRQAPTEVKVTMALLVGIPVVYALLVLFMMVAVGATARGLMVPLTSLFFGGIVAAGIGRGHPFFRITGYVVVVLFAIAHVFALLVAAMLWVKLFSILAAAGYVYSGVLLNSLPMRRYVLGEDRA</sequence>
<organism evidence="2 3">
    <name type="scientific">Amycolatopsis cihanbeyliensis</name>
    <dbReference type="NCBI Taxonomy" id="1128664"/>
    <lineage>
        <taxon>Bacteria</taxon>
        <taxon>Bacillati</taxon>
        <taxon>Actinomycetota</taxon>
        <taxon>Actinomycetes</taxon>
        <taxon>Pseudonocardiales</taxon>
        <taxon>Pseudonocardiaceae</taxon>
        <taxon>Amycolatopsis</taxon>
    </lineage>
</organism>
<feature type="transmembrane region" description="Helical" evidence="1">
    <location>
        <begin position="102"/>
        <end position="119"/>
    </location>
</feature>
<gene>
    <name evidence="2" type="ORF">FB471_1807</name>
</gene>
<dbReference type="RefSeq" id="WP_141996865.1">
    <property type="nucleotide sequence ID" value="NZ_VFML01000001.1"/>
</dbReference>
<evidence type="ECO:0000313" key="3">
    <source>
        <dbReference type="Proteomes" id="UP000320876"/>
    </source>
</evidence>
<dbReference type="AlphaFoldDB" id="A0A542DG88"/>